<sequence>MDMVKINFVPDRVKYIIFNNIKNSVFANNGIIFGGYVRDMIISDHNKVIYNGCNTYDIHNFWNRRHHPETAARILTANDMDICMYCEEDVSNFINALQNIFNENAGYSNVSSSDITITKDTTDAGYFNTPIIMHKKLNYKITIGKIPYVYSGIELSFDFDIIVPTIYNTQPPFCKVDLLSNVFILSNHGIVISKHTGTIIDKMSILNKQKISNLIMKDIVEFKTQFCLRNHSDNFTSGNFSYNDEVLVRINKMLFRNFKWDITNLPFVMCNYKRNSSTRNDICCVCLENFKNSDRIAKMYIDNSAKTEKVCSAMSITHDKCLFKYLQSQLDTEKQEGISNTDHFEFRCPLRNAINFKICSNNIDKIISEKMNA</sequence>
<organism evidence="1">
    <name type="scientific">viral metagenome</name>
    <dbReference type="NCBI Taxonomy" id="1070528"/>
    <lineage>
        <taxon>unclassified sequences</taxon>
        <taxon>metagenomes</taxon>
        <taxon>organismal metagenomes</taxon>
    </lineage>
</organism>
<dbReference type="AlphaFoldDB" id="A0A6C0IA10"/>
<dbReference type="EMBL" id="MN740140">
    <property type="protein sequence ID" value="QHT89440.1"/>
    <property type="molecule type" value="Genomic_DNA"/>
</dbReference>
<evidence type="ECO:0000313" key="1">
    <source>
        <dbReference type="EMBL" id="QHT89440.1"/>
    </source>
</evidence>
<reference evidence="1" key="1">
    <citation type="journal article" date="2020" name="Nature">
        <title>Giant virus diversity and host interactions through global metagenomics.</title>
        <authorList>
            <person name="Schulz F."/>
            <person name="Roux S."/>
            <person name="Paez-Espino D."/>
            <person name="Jungbluth S."/>
            <person name="Walsh D.A."/>
            <person name="Denef V.J."/>
            <person name="McMahon K.D."/>
            <person name="Konstantinidis K.T."/>
            <person name="Eloe-Fadrosh E.A."/>
            <person name="Kyrpides N.C."/>
            <person name="Woyke T."/>
        </authorList>
    </citation>
    <scope>NUCLEOTIDE SEQUENCE</scope>
    <source>
        <strain evidence="1">GVMAG-M-3300023184-60</strain>
    </source>
</reference>
<evidence type="ECO:0008006" key="2">
    <source>
        <dbReference type="Google" id="ProtNLM"/>
    </source>
</evidence>
<proteinExistence type="predicted"/>
<name>A0A6C0IA10_9ZZZZ</name>
<accession>A0A6C0IA10</accession>
<protein>
    <recommendedName>
        <fullName evidence="2">Poly A polymerase head domain-containing protein</fullName>
    </recommendedName>
</protein>